<proteinExistence type="predicted"/>
<evidence type="ECO:0000313" key="1">
    <source>
        <dbReference type="EMBL" id="EIG24094.1"/>
    </source>
</evidence>
<reference evidence="1 2" key="1">
    <citation type="submission" date="2012-04" db="EMBL/GenBank/DDBJ databases">
        <authorList>
            <person name="Harkins D.M."/>
            <person name="Madupu R."/>
            <person name="Durkin A.S."/>
            <person name="Torralba M."/>
            <person name="Methe B."/>
            <person name="Sutton G.G."/>
            <person name="Nelson K.E."/>
        </authorList>
    </citation>
    <scope>NUCLEOTIDE SEQUENCE [LARGE SCALE GENOMIC DNA]</scope>
    <source>
        <strain evidence="1 2">VK64</strain>
    </source>
</reference>
<dbReference type="EMBL" id="AJMT01000201">
    <property type="protein sequence ID" value="EIG24094.1"/>
    <property type="molecule type" value="Genomic_DNA"/>
</dbReference>
<comment type="caution">
    <text evidence="1">The sequence shown here is derived from an EMBL/GenBank/DDBJ whole genome shotgun (WGS) entry which is preliminary data.</text>
</comment>
<name>I2NE33_NEISI</name>
<protein>
    <submittedName>
        <fullName evidence="1">Uncharacterized protein</fullName>
    </submittedName>
</protein>
<dbReference type="AlphaFoldDB" id="I2NE33"/>
<gene>
    <name evidence="1" type="ORF">HMPREF1051_0137</name>
</gene>
<accession>I2NE33</accession>
<sequence length="39" mass="4355">MIPGPSALILLFQVEACVCCSDIYSLRLFQTTFTKKGIF</sequence>
<organism evidence="1 2">
    <name type="scientific">Neisseria sicca VK64</name>
    <dbReference type="NCBI Taxonomy" id="1095748"/>
    <lineage>
        <taxon>Bacteria</taxon>
        <taxon>Pseudomonadati</taxon>
        <taxon>Pseudomonadota</taxon>
        <taxon>Betaproteobacteria</taxon>
        <taxon>Neisseriales</taxon>
        <taxon>Neisseriaceae</taxon>
        <taxon>Neisseria</taxon>
    </lineage>
</organism>
<evidence type="ECO:0000313" key="2">
    <source>
        <dbReference type="Proteomes" id="UP000004473"/>
    </source>
</evidence>
<dbReference type="Proteomes" id="UP000004473">
    <property type="component" value="Unassembled WGS sequence"/>
</dbReference>